<organism evidence="1 2">
    <name type="scientific">Cypionkella sinensis</name>
    <dbReference type="NCBI Taxonomy" id="1756043"/>
    <lineage>
        <taxon>Bacteria</taxon>
        <taxon>Pseudomonadati</taxon>
        <taxon>Pseudomonadota</taxon>
        <taxon>Alphaproteobacteria</taxon>
        <taxon>Rhodobacterales</taxon>
        <taxon>Paracoccaceae</taxon>
        <taxon>Cypionkella</taxon>
    </lineage>
</organism>
<reference evidence="2" key="1">
    <citation type="journal article" date="2019" name="Int. J. Syst. Evol. Microbiol.">
        <title>The Global Catalogue of Microorganisms (GCM) 10K type strain sequencing project: providing services to taxonomists for standard genome sequencing and annotation.</title>
        <authorList>
            <consortium name="The Broad Institute Genomics Platform"/>
            <consortium name="The Broad Institute Genome Sequencing Center for Infectious Disease"/>
            <person name="Wu L."/>
            <person name="Ma J."/>
        </authorList>
    </citation>
    <scope>NUCLEOTIDE SEQUENCE [LARGE SCALE GENOMIC DNA]</scope>
    <source>
        <strain evidence="2">KCTC 52039</strain>
    </source>
</reference>
<name>A0ABV7IXS8_9RHOB</name>
<keyword evidence="2" id="KW-1185">Reference proteome</keyword>
<protein>
    <submittedName>
        <fullName evidence="1">Uncharacterized protein</fullName>
    </submittedName>
</protein>
<accession>A0ABV7IXS8</accession>
<proteinExistence type="predicted"/>
<dbReference type="Proteomes" id="UP001595547">
    <property type="component" value="Unassembled WGS sequence"/>
</dbReference>
<gene>
    <name evidence="1" type="ORF">ACFOGH_10030</name>
</gene>
<comment type="caution">
    <text evidence="1">The sequence shown here is derived from an EMBL/GenBank/DDBJ whole genome shotgun (WGS) entry which is preliminary data.</text>
</comment>
<dbReference type="EMBL" id="JBHRTO010000001">
    <property type="protein sequence ID" value="MFC3181325.1"/>
    <property type="molecule type" value="Genomic_DNA"/>
</dbReference>
<evidence type="ECO:0000313" key="1">
    <source>
        <dbReference type="EMBL" id="MFC3181325.1"/>
    </source>
</evidence>
<evidence type="ECO:0000313" key="2">
    <source>
        <dbReference type="Proteomes" id="UP001595547"/>
    </source>
</evidence>
<sequence>MVETSVKQQLTDDHQELYDTLTARRYFAKFERITRHLVRVAGEVEAEGRLTRTEARVLGRYLAALTGTFKALNYKYLMTGRAEGSPRLTFDRHDSGFPVAQELMMMALDAAQVQKHLGGMASEAELKDRMVRQIVRDLSVPVQLQFALSQRLYYETLAEGGVFWPRNDPDCQWIEDVRRDGAERKHFLLHWAIYDTQVNLPVVYLMDVEDSGKKPLPNDDRRWPMAQAHLMAQSALVLKLLTIAQGFDKDFSGLHPKRLRRITLGPMHSHDFTLQSGPIAQVLADANAPDGDDWALVWTVEDLVSDREEEVKDGWFSSAERQVFKLDPIASDSGATRIDRMVILPERPYQVLADLNPPGFREVRKFVVGAGDRIIAAR</sequence>
<dbReference type="RefSeq" id="WP_380072931.1">
    <property type="nucleotide sequence ID" value="NZ_JBHRTO010000001.1"/>
</dbReference>